<feature type="transmembrane region" description="Helical" evidence="7">
    <location>
        <begin position="15"/>
        <end position="39"/>
    </location>
</feature>
<evidence type="ECO:0000256" key="6">
    <source>
        <dbReference type="SAM" id="MobiDB-lite"/>
    </source>
</evidence>
<dbReference type="AlphaFoldDB" id="A0AAV9W1K8"/>
<organism evidence="9 10">
    <name type="scientific">Arthrobotrys musiformis</name>
    <dbReference type="NCBI Taxonomy" id="47236"/>
    <lineage>
        <taxon>Eukaryota</taxon>
        <taxon>Fungi</taxon>
        <taxon>Dikarya</taxon>
        <taxon>Ascomycota</taxon>
        <taxon>Pezizomycotina</taxon>
        <taxon>Orbiliomycetes</taxon>
        <taxon>Orbiliales</taxon>
        <taxon>Orbiliaceae</taxon>
        <taxon>Arthrobotrys</taxon>
    </lineage>
</organism>
<keyword evidence="4 7" id="KW-0472">Membrane</keyword>
<dbReference type="InterPro" id="IPR049326">
    <property type="entry name" value="Rhodopsin_dom_fungi"/>
</dbReference>
<proteinExistence type="inferred from homology"/>
<keyword evidence="2 7" id="KW-0812">Transmembrane</keyword>
<protein>
    <recommendedName>
        <fullName evidence="8">Rhodopsin domain-containing protein</fullName>
    </recommendedName>
</protein>
<keyword evidence="10" id="KW-1185">Reference proteome</keyword>
<feature type="transmembrane region" description="Helical" evidence="7">
    <location>
        <begin position="215"/>
        <end position="234"/>
    </location>
</feature>
<gene>
    <name evidence="9" type="ORF">TWF481_010731</name>
</gene>
<feature type="transmembrane region" description="Helical" evidence="7">
    <location>
        <begin position="254"/>
        <end position="276"/>
    </location>
</feature>
<dbReference type="InterPro" id="IPR052337">
    <property type="entry name" value="SAT4-like"/>
</dbReference>
<evidence type="ECO:0000256" key="2">
    <source>
        <dbReference type="ARBA" id="ARBA00022692"/>
    </source>
</evidence>
<feature type="transmembrane region" description="Helical" evidence="7">
    <location>
        <begin position="60"/>
        <end position="79"/>
    </location>
</feature>
<feature type="compositionally biased region" description="Basic and acidic residues" evidence="6">
    <location>
        <begin position="401"/>
        <end position="413"/>
    </location>
</feature>
<evidence type="ECO:0000256" key="3">
    <source>
        <dbReference type="ARBA" id="ARBA00022989"/>
    </source>
</evidence>
<keyword evidence="3 7" id="KW-1133">Transmembrane helix</keyword>
<feature type="transmembrane region" description="Helical" evidence="7">
    <location>
        <begin position="134"/>
        <end position="156"/>
    </location>
</feature>
<dbReference type="Proteomes" id="UP001370758">
    <property type="component" value="Unassembled WGS sequence"/>
</dbReference>
<feature type="transmembrane region" description="Helical" evidence="7">
    <location>
        <begin position="99"/>
        <end position="122"/>
    </location>
</feature>
<evidence type="ECO:0000256" key="4">
    <source>
        <dbReference type="ARBA" id="ARBA00023136"/>
    </source>
</evidence>
<evidence type="ECO:0000313" key="9">
    <source>
        <dbReference type="EMBL" id="KAK6500388.1"/>
    </source>
</evidence>
<dbReference type="Pfam" id="PF20684">
    <property type="entry name" value="Fung_rhodopsin"/>
    <property type="match status" value="1"/>
</dbReference>
<feature type="region of interest" description="Disordered" evidence="6">
    <location>
        <begin position="385"/>
        <end position="425"/>
    </location>
</feature>
<comment type="caution">
    <text evidence="9">The sequence shown here is derived from an EMBL/GenBank/DDBJ whole genome shotgun (WGS) entry which is preliminary data.</text>
</comment>
<evidence type="ECO:0000256" key="7">
    <source>
        <dbReference type="SAM" id="Phobius"/>
    </source>
</evidence>
<dbReference type="PANTHER" id="PTHR33048">
    <property type="entry name" value="PTH11-LIKE INTEGRAL MEMBRANE PROTEIN (AFU_ORTHOLOGUE AFUA_5G11245)"/>
    <property type="match status" value="1"/>
</dbReference>
<evidence type="ECO:0000256" key="1">
    <source>
        <dbReference type="ARBA" id="ARBA00004141"/>
    </source>
</evidence>
<feature type="transmembrane region" description="Helical" evidence="7">
    <location>
        <begin position="178"/>
        <end position="203"/>
    </location>
</feature>
<comment type="similarity">
    <text evidence="5">Belongs to the SAT4 family.</text>
</comment>
<name>A0AAV9W1K8_9PEZI</name>
<feature type="domain" description="Rhodopsin" evidence="8">
    <location>
        <begin position="36"/>
        <end position="276"/>
    </location>
</feature>
<dbReference type="EMBL" id="JAVHJL010000007">
    <property type="protein sequence ID" value="KAK6500388.1"/>
    <property type="molecule type" value="Genomic_DNA"/>
</dbReference>
<evidence type="ECO:0000259" key="8">
    <source>
        <dbReference type="Pfam" id="PF20684"/>
    </source>
</evidence>
<evidence type="ECO:0000256" key="5">
    <source>
        <dbReference type="ARBA" id="ARBA00038359"/>
    </source>
</evidence>
<sequence>MAESTPIPVGHDPGAPVWVVVIPIVSMVLCTGAVAARLFTRIRFANRELFIEDWLIIGPAYICTMAAAVTIVIAANYGFGWHIDSGIRLSDIEKTMKTLYAIQIPLFIAAGAIRTSLIIFILRLSQIYSRTIHLLTTALLPITVIHVIAATFVSVFRCNPVRSLWDFNVPAHSCIHKAVGYILVSIGLAIDVAIFLLPAVLVIRLDMNRKKKLQSIVMFALGGGGCIVECLRFHQLYQAEISMDITYTFSTIMVSVFFQVVLGMLCSCAPAIKVFVASTFASKFRCIKYLISESVEDVHETDPTRNSPGVPRGSEGRSRDPESTPGSFYDDASASESMVWGSSADRIEMDTRSPGMGEDNKYENRTVVKERRIMDLKEVMGRLDNQETAALGVPSDAEGAETSRSESSSRTDEFQVMPVEWGRRL</sequence>
<feature type="region of interest" description="Disordered" evidence="6">
    <location>
        <begin position="298"/>
        <end position="360"/>
    </location>
</feature>
<dbReference type="PANTHER" id="PTHR33048:SF131">
    <property type="entry name" value="INTEGRAL MEMBRANE PROTEIN"/>
    <property type="match status" value="1"/>
</dbReference>
<dbReference type="GO" id="GO:0016020">
    <property type="term" value="C:membrane"/>
    <property type="evidence" value="ECO:0007669"/>
    <property type="project" value="UniProtKB-SubCell"/>
</dbReference>
<evidence type="ECO:0000313" key="10">
    <source>
        <dbReference type="Proteomes" id="UP001370758"/>
    </source>
</evidence>
<reference evidence="9 10" key="1">
    <citation type="submission" date="2023-08" db="EMBL/GenBank/DDBJ databases">
        <authorList>
            <person name="Palmer J.M."/>
        </authorList>
    </citation>
    <scope>NUCLEOTIDE SEQUENCE [LARGE SCALE GENOMIC DNA]</scope>
    <source>
        <strain evidence="9 10">TWF481</strain>
    </source>
</reference>
<comment type="subcellular location">
    <subcellularLocation>
        <location evidence="1">Membrane</location>
        <topology evidence="1">Multi-pass membrane protein</topology>
    </subcellularLocation>
</comment>
<accession>A0AAV9W1K8</accession>